<feature type="transmembrane region" description="Helical" evidence="1">
    <location>
        <begin position="290"/>
        <end position="312"/>
    </location>
</feature>
<keyword evidence="3" id="KW-1185">Reference proteome</keyword>
<dbReference type="GeneID" id="17269264"/>
<dbReference type="RefSeq" id="XP_005776146.1">
    <property type="nucleotide sequence ID" value="XM_005776089.1"/>
</dbReference>
<evidence type="ECO:0000313" key="3">
    <source>
        <dbReference type="Proteomes" id="UP000013827"/>
    </source>
</evidence>
<reference evidence="3" key="1">
    <citation type="journal article" date="2013" name="Nature">
        <title>Pan genome of the phytoplankton Emiliania underpins its global distribution.</title>
        <authorList>
            <person name="Read B.A."/>
            <person name="Kegel J."/>
            <person name="Klute M.J."/>
            <person name="Kuo A."/>
            <person name="Lefebvre S.C."/>
            <person name="Maumus F."/>
            <person name="Mayer C."/>
            <person name="Miller J."/>
            <person name="Monier A."/>
            <person name="Salamov A."/>
            <person name="Young J."/>
            <person name="Aguilar M."/>
            <person name="Claverie J.M."/>
            <person name="Frickenhaus S."/>
            <person name="Gonzalez K."/>
            <person name="Herman E.K."/>
            <person name="Lin Y.C."/>
            <person name="Napier J."/>
            <person name="Ogata H."/>
            <person name="Sarno A.F."/>
            <person name="Shmutz J."/>
            <person name="Schroeder D."/>
            <person name="de Vargas C."/>
            <person name="Verret F."/>
            <person name="von Dassow P."/>
            <person name="Valentin K."/>
            <person name="Van de Peer Y."/>
            <person name="Wheeler G."/>
            <person name="Dacks J.B."/>
            <person name="Delwiche C.F."/>
            <person name="Dyhrman S.T."/>
            <person name="Glockner G."/>
            <person name="John U."/>
            <person name="Richards T."/>
            <person name="Worden A.Z."/>
            <person name="Zhang X."/>
            <person name="Grigoriev I.V."/>
            <person name="Allen A.E."/>
            <person name="Bidle K."/>
            <person name="Borodovsky M."/>
            <person name="Bowler C."/>
            <person name="Brownlee C."/>
            <person name="Cock J.M."/>
            <person name="Elias M."/>
            <person name="Gladyshev V.N."/>
            <person name="Groth M."/>
            <person name="Guda C."/>
            <person name="Hadaegh A."/>
            <person name="Iglesias-Rodriguez M.D."/>
            <person name="Jenkins J."/>
            <person name="Jones B.M."/>
            <person name="Lawson T."/>
            <person name="Leese F."/>
            <person name="Lindquist E."/>
            <person name="Lobanov A."/>
            <person name="Lomsadze A."/>
            <person name="Malik S.B."/>
            <person name="Marsh M.E."/>
            <person name="Mackinder L."/>
            <person name="Mock T."/>
            <person name="Mueller-Roeber B."/>
            <person name="Pagarete A."/>
            <person name="Parker M."/>
            <person name="Probert I."/>
            <person name="Quesneville H."/>
            <person name="Raines C."/>
            <person name="Rensing S.A."/>
            <person name="Riano-Pachon D.M."/>
            <person name="Richier S."/>
            <person name="Rokitta S."/>
            <person name="Shiraiwa Y."/>
            <person name="Soanes D.M."/>
            <person name="van der Giezen M."/>
            <person name="Wahlund T.M."/>
            <person name="Williams B."/>
            <person name="Wilson W."/>
            <person name="Wolfe G."/>
            <person name="Wurch L.L."/>
        </authorList>
    </citation>
    <scope>NUCLEOTIDE SEQUENCE</scope>
</reference>
<keyword evidence="1" id="KW-1133">Transmembrane helix</keyword>
<reference evidence="2" key="2">
    <citation type="submission" date="2024-10" db="UniProtKB">
        <authorList>
            <consortium name="EnsemblProtists"/>
        </authorList>
    </citation>
    <scope>IDENTIFICATION</scope>
</reference>
<organism evidence="2 3">
    <name type="scientific">Emiliania huxleyi (strain CCMP1516)</name>
    <dbReference type="NCBI Taxonomy" id="280463"/>
    <lineage>
        <taxon>Eukaryota</taxon>
        <taxon>Haptista</taxon>
        <taxon>Haptophyta</taxon>
        <taxon>Prymnesiophyceae</taxon>
        <taxon>Isochrysidales</taxon>
        <taxon>Noelaerhabdaceae</taxon>
        <taxon>Emiliania</taxon>
    </lineage>
</organism>
<dbReference type="AlphaFoldDB" id="A0A0D3JJN2"/>
<dbReference type="HOGENOM" id="CLU_740666_0_0_1"/>
<feature type="transmembrane region" description="Helical" evidence="1">
    <location>
        <begin position="346"/>
        <end position="367"/>
    </location>
</feature>
<accession>A0A0D3JJN2</accession>
<dbReference type="KEGG" id="ehx:EMIHUDRAFT_432038"/>
<feature type="transmembrane region" description="Helical" evidence="1">
    <location>
        <begin position="248"/>
        <end position="270"/>
    </location>
</feature>
<name>A0A0D3JJN2_EMIH1</name>
<dbReference type="GeneID" id="17268322"/>
<keyword evidence="1" id="KW-0472">Membrane</keyword>
<feature type="transmembrane region" description="Helical" evidence="1">
    <location>
        <begin position="324"/>
        <end position="340"/>
    </location>
</feature>
<evidence type="ECO:0000313" key="2">
    <source>
        <dbReference type="EnsemblProtists" id="EOD23717"/>
    </source>
</evidence>
<dbReference type="EnsemblProtists" id="EOD22775">
    <property type="protein sequence ID" value="EOD22775"/>
    <property type="gene ID" value="EMIHUDRAFT_432038"/>
</dbReference>
<dbReference type="RefSeq" id="XP_005775204.1">
    <property type="nucleotide sequence ID" value="XM_005775147.1"/>
</dbReference>
<protein>
    <submittedName>
        <fullName evidence="2">Uncharacterized protein</fullName>
    </submittedName>
</protein>
<keyword evidence="1" id="KW-0812">Transmembrane</keyword>
<feature type="transmembrane region" description="Helical" evidence="1">
    <location>
        <begin position="106"/>
        <end position="124"/>
    </location>
</feature>
<dbReference type="PaxDb" id="2903-EOD22775"/>
<dbReference type="Proteomes" id="UP000013827">
    <property type="component" value="Unassembled WGS sequence"/>
</dbReference>
<evidence type="ECO:0000256" key="1">
    <source>
        <dbReference type="SAM" id="Phobius"/>
    </source>
</evidence>
<sequence>MQAKYGSILYNTVGVLPFGLMSAEMLPEVWKGIATETCKTGFGGGKTCTEALEFTVGKVYLQVICGSALFYAMHLLLEGKSALLASMAMLIGTMGKHILVDDLMPPPPVMAMVALTVALILLAPAAWGRRAYIGFCVVNAATFLLDPLTVITDSFPAVEAGSPAAEIGTFEFEVVALYFLCAAVTVASPSKAYGLAYSCQMGCALLLKHILVNKSGPPAPMVALYAVTSMGAWYEVGWADFPKPLEEAMQAGPIVLHGLIVFFFFVPYFALETVGISLPYVGLAHVDESYTHGGSTLLMTGMLAIFSAMTSYDEMAGCTSAKMFAAHHYFLSLVVFFWQVQPTTTAFGAAFGSVPHLFTAWTCYLVLSKTKQD</sequence>
<dbReference type="KEGG" id="ehx:EMIHUDRAFT_424489"/>
<dbReference type="EnsemblProtists" id="EOD23717">
    <property type="protein sequence ID" value="EOD23717"/>
    <property type="gene ID" value="EMIHUDRAFT_424489"/>
</dbReference>
<proteinExistence type="predicted"/>